<keyword evidence="8 10" id="KW-0238">DNA-binding</keyword>
<dbReference type="InterPro" id="IPR034149">
    <property type="entry name" value="TOPRIM_TopoI"/>
</dbReference>
<organism evidence="14 15">
    <name type="scientific">Shimia isoporae</name>
    <dbReference type="NCBI Taxonomy" id="647720"/>
    <lineage>
        <taxon>Bacteria</taxon>
        <taxon>Pseudomonadati</taxon>
        <taxon>Pseudomonadota</taxon>
        <taxon>Alphaproteobacteria</taxon>
        <taxon>Rhodobacterales</taxon>
        <taxon>Roseobacteraceae</taxon>
    </lineage>
</organism>
<sequence>MPVVVVESPAKAKTINKYLGSDYTVLASYGHVRDLPAKNGSVDPDSDFDMLWEVGTDSRKHVKAIADALKEDNNLILATDPDREGEAISWHLEEALRKRRAIKKDTPVSRVVFNAITKSAVTEAMQNPRQVDQPLVDAYLARRALDYLVGFNLSPVLWRKLPGARSAGRVQSVCLRLIVEREMEIEAFKAREYWSVKALLSTPRGKEFEARLTVLGGEKLDKFSIENSTAAELAVQAIESRNLSVARVEAKPASRNPSAPFMTSTLQQEASRKFGMGARHCMNAAQRLYEAGYITYMRTDGIDMAPEAVQGTRDAIKEFYGADYVPEKPRIYKNKAKNAQEAHECIRPTDMMRKPADLKVSEDDQRKLYDLIWKRTLACQMEGARLERTTVDIASDDKQVELRATGQVVLFDGFLRVYEEGRDDQVVDSDDDKRLPQIMQGEKTDKRSVSPEQHFTQPPPRYTEATLVKRMEELGIGRPSTYASVITTIQDRDYVRKEKNRLFPEDKGRIVTIFLLNFFRKYVGYEFTANLEEELDDVSAGDRNYKNVLARFWKDFNTAIAETSDLRISEVLDILDEALAPQLYPPREDGSDPRVCPKCGNGQLHLKTSRTGGFVGCGNYPECNYTRPISGEGAEGYEKVLGEDNGDEIHLKSGRFGPYVQRGEATPENKKPPRSSLPKQGKEFLPGWGPNEVTLEQAVTLLTLPREIGPHPDGGMISSNLGRFGPYIMHQLPDEEKPVYANLKETLDVFEIGMNRAVEMITEKRNNPGRGRRAAAKALRELGDHPDGGPVNIMDGRYGPYVKWEKVNATIPKEVEVKDVTMEQALEWISEKAGKKKATRKKAPAKKKTAAKKASSK</sequence>
<feature type="region of interest" description="Disordered" evidence="11">
    <location>
        <begin position="651"/>
        <end position="690"/>
    </location>
</feature>
<dbReference type="Gene3D" id="1.10.460.10">
    <property type="entry name" value="Topoisomerase I, domain 2"/>
    <property type="match status" value="1"/>
</dbReference>
<dbReference type="Gene3D" id="2.70.20.10">
    <property type="entry name" value="Topoisomerase I, domain 3"/>
    <property type="match status" value="1"/>
</dbReference>
<dbReference type="SUPFAM" id="SSF56712">
    <property type="entry name" value="Prokaryotic type I DNA topoisomerase"/>
    <property type="match status" value="1"/>
</dbReference>
<keyword evidence="6" id="KW-0460">Magnesium</keyword>
<comment type="subunit">
    <text evidence="10">Monomer.</text>
</comment>
<dbReference type="InterPro" id="IPR013825">
    <property type="entry name" value="Topo_IA_cen_sub2"/>
</dbReference>
<feature type="region of interest" description="Disordered" evidence="11">
    <location>
        <begin position="439"/>
        <end position="460"/>
    </location>
</feature>
<dbReference type="PANTHER" id="PTHR42785">
    <property type="entry name" value="DNA TOPOISOMERASE, TYPE IA, CORE"/>
    <property type="match status" value="1"/>
</dbReference>
<dbReference type="NCBIfam" id="TIGR01051">
    <property type="entry name" value="topA_bact"/>
    <property type="match status" value="1"/>
</dbReference>
<dbReference type="InterPro" id="IPR000380">
    <property type="entry name" value="Topo_IA"/>
</dbReference>
<evidence type="ECO:0000256" key="3">
    <source>
        <dbReference type="ARBA" id="ARBA00022723"/>
    </source>
</evidence>
<evidence type="ECO:0000256" key="5">
    <source>
        <dbReference type="ARBA" id="ARBA00022833"/>
    </source>
</evidence>
<feature type="site" description="Interaction with DNA" evidence="10">
    <location>
        <position position="142"/>
    </location>
</feature>
<dbReference type="PROSITE" id="PS50880">
    <property type="entry name" value="TOPRIM"/>
    <property type="match status" value="1"/>
</dbReference>
<evidence type="ECO:0000259" key="12">
    <source>
        <dbReference type="PROSITE" id="PS50880"/>
    </source>
</evidence>
<evidence type="ECO:0000256" key="11">
    <source>
        <dbReference type="SAM" id="MobiDB-lite"/>
    </source>
</evidence>
<evidence type="ECO:0000259" key="13">
    <source>
        <dbReference type="PROSITE" id="PS52039"/>
    </source>
</evidence>
<evidence type="ECO:0000256" key="2">
    <source>
        <dbReference type="ARBA" id="ARBA00009446"/>
    </source>
</evidence>
<feature type="site" description="Interaction with DNA" evidence="10">
    <location>
        <position position="492"/>
    </location>
</feature>
<dbReference type="PROSITE" id="PS00396">
    <property type="entry name" value="TOPO_IA_1"/>
    <property type="match status" value="1"/>
</dbReference>
<dbReference type="InterPro" id="IPR013826">
    <property type="entry name" value="Topo_IA_cen_sub3"/>
</dbReference>
<evidence type="ECO:0000256" key="1">
    <source>
        <dbReference type="ARBA" id="ARBA00000213"/>
    </source>
</evidence>
<dbReference type="HAMAP" id="MF_00952">
    <property type="entry name" value="Topoisom_1_prok"/>
    <property type="match status" value="1"/>
</dbReference>
<dbReference type="SMART" id="SM00493">
    <property type="entry name" value="TOPRIM"/>
    <property type="match status" value="1"/>
</dbReference>
<dbReference type="EC" id="5.6.2.1" evidence="10"/>
<dbReference type="InterPro" id="IPR023405">
    <property type="entry name" value="Topo_IA_core_domain"/>
</dbReference>
<dbReference type="Pfam" id="PF01751">
    <property type="entry name" value="Toprim"/>
    <property type="match status" value="1"/>
</dbReference>
<evidence type="ECO:0000256" key="6">
    <source>
        <dbReference type="ARBA" id="ARBA00022842"/>
    </source>
</evidence>
<feature type="compositionally biased region" description="Basic residues" evidence="11">
    <location>
        <begin position="834"/>
        <end position="857"/>
    </location>
</feature>
<dbReference type="EMBL" id="SMGR01000001">
    <property type="protein sequence ID" value="TCL08933.1"/>
    <property type="molecule type" value="Genomic_DNA"/>
</dbReference>
<feature type="region of interest" description="Interaction with DNA" evidence="10">
    <location>
        <begin position="166"/>
        <end position="171"/>
    </location>
</feature>
<dbReference type="InterPro" id="IPR005733">
    <property type="entry name" value="TopoI_bac-type"/>
</dbReference>
<dbReference type="InterPro" id="IPR013498">
    <property type="entry name" value="Topo_IA_Znf"/>
</dbReference>
<keyword evidence="9 10" id="KW-0413">Isomerase</keyword>
<evidence type="ECO:0000256" key="8">
    <source>
        <dbReference type="ARBA" id="ARBA00023125"/>
    </source>
</evidence>
<keyword evidence="4" id="KW-0863">Zinc-finger</keyword>
<dbReference type="SMART" id="SM00436">
    <property type="entry name" value="TOP1Bc"/>
    <property type="match status" value="1"/>
</dbReference>
<dbReference type="PRINTS" id="PR00417">
    <property type="entry name" value="PRTPISMRASEI"/>
</dbReference>
<feature type="domain" description="Toprim" evidence="12">
    <location>
        <begin position="1"/>
        <end position="116"/>
    </location>
</feature>
<feature type="site" description="Interaction with DNA" evidence="10">
    <location>
        <position position="158"/>
    </location>
</feature>
<reference evidence="14 15" key="1">
    <citation type="submission" date="2019-03" db="EMBL/GenBank/DDBJ databases">
        <title>Genomic Encyclopedia of Archaeal and Bacterial Type Strains, Phase II (KMG-II): from individual species to whole genera.</title>
        <authorList>
            <person name="Goeker M."/>
        </authorList>
    </citation>
    <scope>NUCLEOTIDE SEQUENCE [LARGE SCALE GENOMIC DNA]</scope>
    <source>
        <strain evidence="14 15">DSM 26433</strain>
    </source>
</reference>
<keyword evidence="3" id="KW-0479">Metal-binding</keyword>
<dbReference type="InterPro" id="IPR028612">
    <property type="entry name" value="Topoisom_1_IA"/>
</dbReference>
<name>A0A4R1NQG0_9RHOB</name>
<evidence type="ECO:0000256" key="7">
    <source>
        <dbReference type="ARBA" id="ARBA00023029"/>
    </source>
</evidence>
<comment type="similarity">
    <text evidence="2 10">Belongs to the type IA topoisomerase family.</text>
</comment>
<comment type="caution">
    <text evidence="10">Lacks conserved residue(s) required for the propagation of feature annotation.</text>
</comment>
<dbReference type="GO" id="GO:0003917">
    <property type="term" value="F:DNA topoisomerase type I (single strand cut, ATP-independent) activity"/>
    <property type="evidence" value="ECO:0007669"/>
    <property type="project" value="UniProtKB-UniRule"/>
</dbReference>
<evidence type="ECO:0000256" key="10">
    <source>
        <dbReference type="HAMAP-Rule" id="MF_00952"/>
    </source>
</evidence>
<keyword evidence="5" id="KW-0862">Zinc</keyword>
<comment type="catalytic activity">
    <reaction evidence="1 10">
        <text>ATP-independent breakage of single-stranded DNA, followed by passage and rejoining.</text>
        <dbReference type="EC" id="5.6.2.1"/>
    </reaction>
</comment>
<dbReference type="PANTHER" id="PTHR42785:SF1">
    <property type="entry name" value="DNA TOPOISOMERASE"/>
    <property type="match status" value="1"/>
</dbReference>
<dbReference type="GO" id="GO:0005694">
    <property type="term" value="C:chromosome"/>
    <property type="evidence" value="ECO:0007669"/>
    <property type="project" value="InterPro"/>
</dbReference>
<dbReference type="InterPro" id="IPR013497">
    <property type="entry name" value="Topo_IA_cen"/>
</dbReference>
<proteinExistence type="inferred from homology"/>
<accession>A0A4R1NQG0</accession>
<dbReference type="Pfam" id="PF01131">
    <property type="entry name" value="Topoisom_bac"/>
    <property type="match status" value="1"/>
</dbReference>
<gene>
    <name evidence="10" type="primary">topA</name>
    <name evidence="14" type="ORF">BXY66_0974</name>
</gene>
<dbReference type="AlphaFoldDB" id="A0A4R1NQG0"/>
<feature type="site" description="Interaction with DNA" evidence="10">
    <location>
        <position position="298"/>
    </location>
</feature>
<keyword evidence="7 10" id="KW-0799">Topoisomerase</keyword>
<evidence type="ECO:0000256" key="4">
    <source>
        <dbReference type="ARBA" id="ARBA00022771"/>
    </source>
</evidence>
<dbReference type="PROSITE" id="PS52039">
    <property type="entry name" value="TOPO_IA_2"/>
    <property type="match status" value="1"/>
</dbReference>
<dbReference type="CDD" id="cd00186">
    <property type="entry name" value="TOP1Ac"/>
    <property type="match status" value="1"/>
</dbReference>
<dbReference type="GO" id="GO:0003677">
    <property type="term" value="F:DNA binding"/>
    <property type="evidence" value="ECO:0007669"/>
    <property type="project" value="UniProtKB-KW"/>
</dbReference>
<dbReference type="Proteomes" id="UP000295673">
    <property type="component" value="Unassembled WGS sequence"/>
</dbReference>
<dbReference type="CDD" id="cd03363">
    <property type="entry name" value="TOPRIM_TopoIA_TopoI"/>
    <property type="match status" value="1"/>
</dbReference>
<dbReference type="Pfam" id="PF01396">
    <property type="entry name" value="Zn_ribbon_Top1"/>
    <property type="match status" value="1"/>
</dbReference>
<feature type="region of interest" description="Disordered" evidence="11">
    <location>
        <begin position="830"/>
        <end position="857"/>
    </location>
</feature>
<dbReference type="InterPro" id="IPR003602">
    <property type="entry name" value="Topo_IA_DNA-bd_dom"/>
</dbReference>
<feature type="site" description="Interaction with DNA" evidence="10">
    <location>
        <position position="31"/>
    </location>
</feature>
<feature type="site" description="Interaction with DNA" evidence="10">
    <location>
        <position position="146"/>
    </location>
</feature>
<dbReference type="Gene3D" id="1.10.290.10">
    <property type="entry name" value="Topoisomerase I, domain 4"/>
    <property type="match status" value="1"/>
</dbReference>
<evidence type="ECO:0000313" key="15">
    <source>
        <dbReference type="Proteomes" id="UP000295673"/>
    </source>
</evidence>
<dbReference type="Gene3D" id="3.30.65.10">
    <property type="entry name" value="Bacterial Topoisomerase I, domain 1"/>
    <property type="match status" value="1"/>
</dbReference>
<dbReference type="OrthoDB" id="9804262at2"/>
<feature type="active site" description="O-(5'-phospho-DNA)-tyrosine intermediate" evidence="10">
    <location>
        <position position="296"/>
    </location>
</feature>
<protein>
    <recommendedName>
        <fullName evidence="10">DNA topoisomerase 1</fullName>
        <ecNumber evidence="10">5.6.2.1</ecNumber>
    </recommendedName>
    <alternativeName>
        <fullName evidence="10">DNA topoisomerase I</fullName>
    </alternativeName>
</protein>
<feature type="domain" description="Topo IA-type catalytic" evidence="13">
    <location>
        <begin position="132"/>
        <end position="560"/>
    </location>
</feature>
<dbReference type="GO" id="GO:0006265">
    <property type="term" value="P:DNA topological change"/>
    <property type="evidence" value="ECO:0007669"/>
    <property type="project" value="UniProtKB-UniRule"/>
</dbReference>
<keyword evidence="15" id="KW-1185">Reference proteome</keyword>
<dbReference type="GO" id="GO:0008270">
    <property type="term" value="F:zinc ion binding"/>
    <property type="evidence" value="ECO:0007669"/>
    <property type="project" value="UniProtKB-KW"/>
</dbReference>
<comment type="function">
    <text evidence="10">Releases the supercoiling and torsional tension of DNA, which is introduced during the DNA replication and transcription, by transiently cleaving and rejoining one strand of the DNA duplex. Introduces a single-strand break via transesterification at a target site in duplex DNA. The scissile phosphodiester is attacked by the catalytic tyrosine of the enzyme, resulting in the formation of a DNA-(5'-phosphotyrosyl)-enzyme intermediate and the expulsion of a 3'-OH DNA strand. The free DNA strand then undergoes passage around the unbroken strand, thus removing DNA supercoils. Finally, in the religation step, the DNA 3'-OH attacks the covalent intermediate to expel the active-site tyrosine and restore the DNA phosphodiester backbone.</text>
</comment>
<dbReference type="RefSeq" id="WP_132859016.1">
    <property type="nucleotide sequence ID" value="NZ_SMGR01000001.1"/>
</dbReference>
<dbReference type="Pfam" id="PF13368">
    <property type="entry name" value="Toprim_C_rpt"/>
    <property type="match status" value="3"/>
</dbReference>
<dbReference type="InterPro" id="IPR006171">
    <property type="entry name" value="TOPRIM_dom"/>
</dbReference>
<dbReference type="InterPro" id="IPR003601">
    <property type="entry name" value="Topo_IA_2"/>
</dbReference>
<dbReference type="InterPro" id="IPR023406">
    <property type="entry name" value="Topo_IA_AS"/>
</dbReference>
<comment type="caution">
    <text evidence="14">The sequence shown here is derived from an EMBL/GenBank/DDBJ whole genome shotgun (WGS) entry which is preliminary data.</text>
</comment>
<dbReference type="Gene3D" id="3.40.50.140">
    <property type="match status" value="1"/>
</dbReference>
<dbReference type="SUPFAM" id="SSF57783">
    <property type="entry name" value="Zinc beta-ribbon"/>
    <property type="match status" value="1"/>
</dbReference>
<evidence type="ECO:0000313" key="14">
    <source>
        <dbReference type="EMBL" id="TCL08933.1"/>
    </source>
</evidence>
<dbReference type="InterPro" id="IPR013824">
    <property type="entry name" value="Topo_IA_cen_sub1"/>
</dbReference>
<feature type="site" description="Interaction with DNA" evidence="10">
    <location>
        <position position="143"/>
    </location>
</feature>
<dbReference type="InterPro" id="IPR025589">
    <property type="entry name" value="Toprim_C_rpt"/>
</dbReference>
<dbReference type="SMART" id="SM00437">
    <property type="entry name" value="TOP1Ac"/>
    <property type="match status" value="1"/>
</dbReference>
<evidence type="ECO:0000256" key="9">
    <source>
        <dbReference type="ARBA" id="ARBA00023235"/>
    </source>
</evidence>